<sequence>MLGEHHQQLREWDVTCFFGCPSFFVKSVYMRGCEYRLVISFPCVRLCVCVCFPLLFTASGVRRGTIKGRKERNKRGSGIKFMSLPSLLSSAASLSRMRVVQRGFLTRRGGRHLTRAAVAVEYRPAQQKRISDGSYGRVIDAEVLHGDEQQFWGERRNYYCKRAPYFPTWDRLAQTLILMTRQVPRVPQEMAFRLMAVFLKLMLLPRLVMNAELMLPSWVATNAEGVITQAVGDEEDARKKKKESEDTAGEKKEEPTKR</sequence>
<dbReference type="GeneID" id="3552519"/>
<evidence type="ECO:0000313" key="4">
    <source>
        <dbReference type="Proteomes" id="UP000002296"/>
    </source>
</evidence>
<evidence type="ECO:0000313" key="3">
    <source>
        <dbReference type="EMBL" id="EAN98120.1"/>
    </source>
</evidence>
<name>Q4E021_TRYCC</name>
<protein>
    <submittedName>
        <fullName evidence="3">Uncharacterized protein</fullName>
    </submittedName>
</protein>
<dbReference type="RefSeq" id="XP_819971.1">
    <property type="nucleotide sequence ID" value="XM_814878.1"/>
</dbReference>
<dbReference type="SMR" id="Q4E021"/>
<dbReference type="eggNOG" id="ENOG502S3XW">
    <property type="taxonomic scope" value="Eukaryota"/>
</dbReference>
<feature type="compositionally biased region" description="Basic and acidic residues" evidence="1">
    <location>
        <begin position="236"/>
        <end position="258"/>
    </location>
</feature>
<keyword evidence="2" id="KW-0812">Transmembrane</keyword>
<comment type="caution">
    <text evidence="3">The sequence shown here is derived from an EMBL/GenBank/DDBJ whole genome shotgun (WGS) entry which is preliminary data.</text>
</comment>
<dbReference type="STRING" id="353153.Q4E021"/>
<feature type="region of interest" description="Disordered" evidence="1">
    <location>
        <begin position="229"/>
        <end position="258"/>
    </location>
</feature>
<evidence type="ECO:0000256" key="1">
    <source>
        <dbReference type="SAM" id="MobiDB-lite"/>
    </source>
</evidence>
<accession>Q4E021</accession>
<proteinExistence type="predicted"/>
<organism evidence="3 4">
    <name type="scientific">Trypanosoma cruzi (strain CL Brener)</name>
    <dbReference type="NCBI Taxonomy" id="353153"/>
    <lineage>
        <taxon>Eukaryota</taxon>
        <taxon>Discoba</taxon>
        <taxon>Euglenozoa</taxon>
        <taxon>Kinetoplastea</taxon>
        <taxon>Metakinetoplastina</taxon>
        <taxon>Trypanosomatida</taxon>
        <taxon>Trypanosomatidae</taxon>
        <taxon>Trypanosoma</taxon>
        <taxon>Schizotrypanum</taxon>
    </lineage>
</organism>
<keyword evidence="2" id="KW-0472">Membrane</keyword>
<evidence type="ECO:0000256" key="2">
    <source>
        <dbReference type="SAM" id="Phobius"/>
    </source>
</evidence>
<gene>
    <name evidence="3" type="ORF">Tc00.1047053507063.120</name>
</gene>
<dbReference type="AlphaFoldDB" id="Q4E021"/>
<dbReference type="Proteomes" id="UP000002296">
    <property type="component" value="Unassembled WGS sequence"/>
</dbReference>
<feature type="transmembrane region" description="Helical" evidence="2">
    <location>
        <begin position="35"/>
        <end position="56"/>
    </location>
</feature>
<dbReference type="InParanoid" id="Q4E021"/>
<keyword evidence="2" id="KW-1133">Transmembrane helix</keyword>
<dbReference type="PaxDb" id="353153-Q4E021"/>
<keyword evidence="4" id="KW-1185">Reference proteome</keyword>
<dbReference type="EMBL" id="AAHK01000070">
    <property type="protein sequence ID" value="EAN98120.1"/>
    <property type="molecule type" value="Genomic_DNA"/>
</dbReference>
<dbReference type="KEGG" id="tcr:507063.120"/>
<reference evidence="3 4" key="1">
    <citation type="journal article" date="2005" name="Science">
        <title>The genome sequence of Trypanosoma cruzi, etiologic agent of Chagas disease.</title>
        <authorList>
            <person name="El-Sayed N.M."/>
            <person name="Myler P.J."/>
            <person name="Bartholomeu D.C."/>
            <person name="Nilsson D."/>
            <person name="Aggarwal G."/>
            <person name="Tran A.N."/>
            <person name="Ghedin E."/>
            <person name="Worthey E.A."/>
            <person name="Delcher A.L."/>
            <person name="Blandin G."/>
            <person name="Westenberger S.J."/>
            <person name="Caler E."/>
            <person name="Cerqueira G.C."/>
            <person name="Branche C."/>
            <person name="Haas B."/>
            <person name="Anupama A."/>
            <person name="Arner E."/>
            <person name="Aslund L."/>
            <person name="Attipoe P."/>
            <person name="Bontempi E."/>
            <person name="Bringaud F."/>
            <person name="Burton P."/>
            <person name="Cadag E."/>
            <person name="Campbell D.A."/>
            <person name="Carrington M."/>
            <person name="Crabtree J."/>
            <person name="Darban H."/>
            <person name="da Silveira J.F."/>
            <person name="de Jong P."/>
            <person name="Edwards K."/>
            <person name="Englund P.T."/>
            <person name="Fazelina G."/>
            <person name="Feldblyum T."/>
            <person name="Ferella M."/>
            <person name="Frasch A.C."/>
            <person name="Gull K."/>
            <person name="Horn D."/>
            <person name="Hou L."/>
            <person name="Huang Y."/>
            <person name="Kindlund E."/>
            <person name="Klingbeil M."/>
            <person name="Kluge S."/>
            <person name="Koo H."/>
            <person name="Lacerda D."/>
            <person name="Levin M.J."/>
            <person name="Lorenzi H."/>
            <person name="Louie T."/>
            <person name="Machado C.R."/>
            <person name="McCulloch R."/>
            <person name="McKenna A."/>
            <person name="Mizuno Y."/>
            <person name="Mottram J.C."/>
            <person name="Nelson S."/>
            <person name="Ochaya S."/>
            <person name="Osoegawa K."/>
            <person name="Pai G."/>
            <person name="Parsons M."/>
            <person name="Pentony M."/>
            <person name="Pettersson U."/>
            <person name="Pop M."/>
            <person name="Ramirez J.L."/>
            <person name="Rinta J."/>
            <person name="Robertson L."/>
            <person name="Salzberg S.L."/>
            <person name="Sanchez D.O."/>
            <person name="Seyler A."/>
            <person name="Sharma R."/>
            <person name="Shetty J."/>
            <person name="Simpson A.J."/>
            <person name="Sisk E."/>
            <person name="Tammi M.T."/>
            <person name="Tarleton R."/>
            <person name="Teixeira S."/>
            <person name="Van Aken S."/>
            <person name="Vogt C."/>
            <person name="Ward P.N."/>
            <person name="Wickstead B."/>
            <person name="Wortman J."/>
            <person name="White O."/>
            <person name="Fraser C.M."/>
            <person name="Stuart K.D."/>
            <person name="Andersson B."/>
        </authorList>
    </citation>
    <scope>NUCLEOTIDE SEQUENCE [LARGE SCALE GENOMIC DNA]</scope>
    <source>
        <strain evidence="3 4">CL Brener</strain>
    </source>
</reference>